<proteinExistence type="predicted"/>
<reference evidence="1 2" key="1">
    <citation type="submission" date="2019-07" db="EMBL/GenBank/DDBJ databases">
        <title>Whole genome shotgun sequence of Reyranella soli NBRC 108950.</title>
        <authorList>
            <person name="Hosoyama A."/>
            <person name="Uohara A."/>
            <person name="Ohji S."/>
            <person name="Ichikawa N."/>
        </authorList>
    </citation>
    <scope>NUCLEOTIDE SEQUENCE [LARGE SCALE GENOMIC DNA]</scope>
    <source>
        <strain evidence="1 2">NBRC 108950</strain>
    </source>
</reference>
<evidence type="ECO:0000313" key="1">
    <source>
        <dbReference type="EMBL" id="GEP62016.1"/>
    </source>
</evidence>
<dbReference type="SUPFAM" id="SSF52833">
    <property type="entry name" value="Thioredoxin-like"/>
    <property type="match status" value="1"/>
</dbReference>
<dbReference type="Proteomes" id="UP000321058">
    <property type="component" value="Unassembled WGS sequence"/>
</dbReference>
<dbReference type="EMBL" id="BKAJ01000289">
    <property type="protein sequence ID" value="GEP62016.1"/>
    <property type="molecule type" value="Genomic_DNA"/>
</dbReference>
<evidence type="ECO:0000313" key="2">
    <source>
        <dbReference type="Proteomes" id="UP000321058"/>
    </source>
</evidence>
<gene>
    <name evidence="1" type="ORF">RSO01_91820</name>
</gene>
<evidence type="ECO:0008006" key="3">
    <source>
        <dbReference type="Google" id="ProtNLM"/>
    </source>
</evidence>
<organism evidence="1 2">
    <name type="scientific">Reyranella soli</name>
    <dbReference type="NCBI Taxonomy" id="1230389"/>
    <lineage>
        <taxon>Bacteria</taxon>
        <taxon>Pseudomonadati</taxon>
        <taxon>Pseudomonadota</taxon>
        <taxon>Alphaproteobacteria</taxon>
        <taxon>Hyphomicrobiales</taxon>
        <taxon>Reyranellaceae</taxon>
        <taxon>Reyranella</taxon>
    </lineage>
</organism>
<dbReference type="InterPro" id="IPR036249">
    <property type="entry name" value="Thioredoxin-like_sf"/>
</dbReference>
<keyword evidence="2" id="KW-1185">Reference proteome</keyword>
<dbReference type="AlphaFoldDB" id="A0A512NST4"/>
<comment type="caution">
    <text evidence="1">The sequence shown here is derived from an EMBL/GenBank/DDBJ whole genome shotgun (WGS) entry which is preliminary data.</text>
</comment>
<accession>A0A512NST4</accession>
<dbReference type="OrthoDB" id="5188698at2"/>
<protein>
    <recommendedName>
        <fullName evidence="3">Redoxin domain-containing protein</fullName>
    </recommendedName>
</protein>
<name>A0A512NST4_9HYPH</name>
<dbReference type="Gene3D" id="3.40.30.10">
    <property type="entry name" value="Glutaredoxin"/>
    <property type="match status" value="1"/>
</dbReference>
<sequence>MAIILTPTAEHKVTTTDGLWMSASDAEKVTGWTLKPEGMCLAERCVPLPVTAVKDKRVDVAAFWNKLGGPVVAAENGEVWALGAPADERNAALEGLMAPDFTLPDVDGTPRTLSQLRGRKVFLATWASW</sequence>